<accession>A0ABM0H0T4</accession>
<keyword evidence="2" id="KW-1185">Reference proteome</keyword>
<dbReference type="Proteomes" id="UP000694865">
    <property type="component" value="Unplaced"/>
</dbReference>
<dbReference type="Gene3D" id="3.10.110.10">
    <property type="entry name" value="Ubiquitin Conjugating Enzyme"/>
    <property type="match status" value="1"/>
</dbReference>
<dbReference type="InterPro" id="IPR000608">
    <property type="entry name" value="UBC"/>
</dbReference>
<proteinExistence type="predicted"/>
<dbReference type="SUPFAM" id="SSF54495">
    <property type="entry name" value="UBC-like"/>
    <property type="match status" value="1"/>
</dbReference>
<gene>
    <name evidence="3" type="primary">LOC100370440</name>
</gene>
<organism evidence="2 3">
    <name type="scientific">Saccoglossus kowalevskii</name>
    <name type="common">Acorn worm</name>
    <dbReference type="NCBI Taxonomy" id="10224"/>
    <lineage>
        <taxon>Eukaryota</taxon>
        <taxon>Metazoa</taxon>
        <taxon>Hemichordata</taxon>
        <taxon>Enteropneusta</taxon>
        <taxon>Harrimaniidae</taxon>
        <taxon>Saccoglossus</taxon>
    </lineage>
</organism>
<evidence type="ECO:0000313" key="3">
    <source>
        <dbReference type="RefSeq" id="XP_002741673.2"/>
    </source>
</evidence>
<dbReference type="InterPro" id="IPR016135">
    <property type="entry name" value="UBQ-conjugating_enzyme/RWD"/>
</dbReference>
<dbReference type="Pfam" id="PF00179">
    <property type="entry name" value="UQ_con"/>
    <property type="match status" value="1"/>
</dbReference>
<name>A0ABM0H0T4_SACKO</name>
<evidence type="ECO:0000313" key="2">
    <source>
        <dbReference type="Proteomes" id="UP000694865"/>
    </source>
</evidence>
<protein>
    <submittedName>
        <fullName evidence="3">Ubiquitin-conjugating enzyme E2 variant 2-like</fullName>
    </submittedName>
</protein>
<reference evidence="3" key="1">
    <citation type="submission" date="2025-08" db="UniProtKB">
        <authorList>
            <consortium name="RefSeq"/>
        </authorList>
    </citation>
    <scope>IDENTIFICATION</scope>
    <source>
        <tissue evidence="3">Testes</tissue>
    </source>
</reference>
<dbReference type="PANTHER" id="PTHR24068">
    <property type="entry name" value="UBIQUITIN-CONJUGATING ENZYME E2"/>
    <property type="match status" value="1"/>
</dbReference>
<dbReference type="PROSITE" id="PS50127">
    <property type="entry name" value="UBC_2"/>
    <property type="match status" value="1"/>
</dbReference>
<dbReference type="RefSeq" id="XP_002741673.2">
    <property type="nucleotide sequence ID" value="XM_002741627.2"/>
</dbReference>
<dbReference type="SMART" id="SM00212">
    <property type="entry name" value="UBCc"/>
    <property type="match status" value="1"/>
</dbReference>
<feature type="domain" description="UBC core" evidence="1">
    <location>
        <begin position="10"/>
        <end position="143"/>
    </location>
</feature>
<sequence>MAAPSLVVMPRNFRLMDELEEGQKGGGDGTISWGLEDDDDMTMSRWTGMIIGPPRCVFENRIFSLKLECGCRYPDEPPVCRFISKINMSGVNSNTGLIDRKSYPVLSRWQRHFSIKTVLLEVRRAMTLKENMKLQQPPEGSTF</sequence>
<dbReference type="CDD" id="cd23807">
    <property type="entry name" value="UEV_UBE2V"/>
    <property type="match status" value="1"/>
</dbReference>
<evidence type="ECO:0000259" key="1">
    <source>
        <dbReference type="PROSITE" id="PS50127"/>
    </source>
</evidence>
<dbReference type="GeneID" id="100370440"/>